<evidence type="ECO:0000313" key="6">
    <source>
        <dbReference type="EMBL" id="CAF4571721.1"/>
    </source>
</evidence>
<name>A0A8S2YQQ7_9BILA</name>
<sequence>PNVLGNGMSWGLYLLLYNTIDILHNKEFKRADLRFQDRFMYSTIAGITTISITNPIWVLKT</sequence>
<comment type="subcellular location">
    <subcellularLocation>
        <location evidence="1">Membrane</location>
    </subcellularLocation>
</comment>
<evidence type="ECO:0000256" key="3">
    <source>
        <dbReference type="ARBA" id="ARBA00023136"/>
    </source>
</evidence>
<keyword evidence="2 4" id="KW-0812">Transmembrane</keyword>
<dbReference type="EMBL" id="CAJOBH010127954">
    <property type="protein sequence ID" value="CAF4743436.1"/>
    <property type="molecule type" value="Genomic_DNA"/>
</dbReference>
<dbReference type="EMBL" id="CAJOBJ010155782">
    <property type="protein sequence ID" value="CAF4826204.1"/>
    <property type="molecule type" value="Genomic_DNA"/>
</dbReference>
<dbReference type="Proteomes" id="UP000681720">
    <property type="component" value="Unassembled WGS sequence"/>
</dbReference>
<feature type="non-terminal residue" evidence="6">
    <location>
        <position position="61"/>
    </location>
</feature>
<comment type="caution">
    <text evidence="6">The sequence shown here is derived from an EMBL/GenBank/DDBJ whole genome shotgun (WGS) entry which is preliminary data.</text>
</comment>
<evidence type="ECO:0000313" key="7">
    <source>
        <dbReference type="EMBL" id="CAF4652710.1"/>
    </source>
</evidence>
<dbReference type="AlphaFoldDB" id="A0A8S2YQQ7"/>
<evidence type="ECO:0000256" key="2">
    <source>
        <dbReference type="ARBA" id="ARBA00022692"/>
    </source>
</evidence>
<dbReference type="GO" id="GO:0016020">
    <property type="term" value="C:membrane"/>
    <property type="evidence" value="ECO:0007669"/>
    <property type="project" value="UniProtKB-SubCell"/>
</dbReference>
<keyword evidence="4" id="KW-1133">Transmembrane helix</keyword>
<organism evidence="6 10">
    <name type="scientific">Rotaria magnacalcarata</name>
    <dbReference type="NCBI Taxonomy" id="392030"/>
    <lineage>
        <taxon>Eukaryota</taxon>
        <taxon>Metazoa</taxon>
        <taxon>Spiralia</taxon>
        <taxon>Gnathifera</taxon>
        <taxon>Rotifera</taxon>
        <taxon>Eurotatoria</taxon>
        <taxon>Bdelloidea</taxon>
        <taxon>Philodinida</taxon>
        <taxon>Philodinidae</taxon>
        <taxon>Rotaria</taxon>
    </lineage>
</organism>
<keyword evidence="3 4" id="KW-0472">Membrane</keyword>
<reference evidence="6" key="1">
    <citation type="submission" date="2021-02" db="EMBL/GenBank/DDBJ databases">
        <authorList>
            <person name="Nowell W R."/>
        </authorList>
    </citation>
    <scope>NUCLEOTIDE SEQUENCE</scope>
</reference>
<dbReference type="EMBL" id="CAJOBI010097416">
    <property type="protein sequence ID" value="CAF4571721.1"/>
    <property type="molecule type" value="Genomic_DNA"/>
</dbReference>
<evidence type="ECO:0000313" key="9">
    <source>
        <dbReference type="EMBL" id="CAF4826204.1"/>
    </source>
</evidence>
<dbReference type="InterPro" id="IPR023395">
    <property type="entry name" value="MCP_dom_sf"/>
</dbReference>
<accession>A0A8S2YQQ7</accession>
<dbReference type="SUPFAM" id="SSF103506">
    <property type="entry name" value="Mitochondrial carrier"/>
    <property type="match status" value="1"/>
</dbReference>
<feature type="transmembrane region" description="Helical" evidence="4">
    <location>
        <begin position="39"/>
        <end position="59"/>
    </location>
</feature>
<dbReference type="EMBL" id="CAJOBH010109173">
    <property type="protein sequence ID" value="CAF4652710.1"/>
    <property type="molecule type" value="Genomic_DNA"/>
</dbReference>
<dbReference type="Proteomes" id="UP000676336">
    <property type="component" value="Unassembled WGS sequence"/>
</dbReference>
<evidence type="ECO:0000313" key="8">
    <source>
        <dbReference type="EMBL" id="CAF4743436.1"/>
    </source>
</evidence>
<evidence type="ECO:0000313" key="10">
    <source>
        <dbReference type="Proteomes" id="UP000676336"/>
    </source>
</evidence>
<evidence type="ECO:0000256" key="4">
    <source>
        <dbReference type="SAM" id="Phobius"/>
    </source>
</evidence>
<dbReference type="Proteomes" id="UP000681967">
    <property type="component" value="Unassembled WGS sequence"/>
</dbReference>
<dbReference type="Gene3D" id="1.50.40.10">
    <property type="entry name" value="Mitochondrial carrier domain"/>
    <property type="match status" value="1"/>
</dbReference>
<evidence type="ECO:0000313" key="5">
    <source>
        <dbReference type="EMBL" id="CAF4562535.1"/>
    </source>
</evidence>
<proteinExistence type="predicted"/>
<feature type="non-terminal residue" evidence="6">
    <location>
        <position position="1"/>
    </location>
</feature>
<dbReference type="EMBL" id="CAJOBI010095446">
    <property type="protein sequence ID" value="CAF4562535.1"/>
    <property type="molecule type" value="Genomic_DNA"/>
</dbReference>
<evidence type="ECO:0000256" key="1">
    <source>
        <dbReference type="ARBA" id="ARBA00004370"/>
    </source>
</evidence>
<protein>
    <submittedName>
        <fullName evidence="6">Uncharacterized protein</fullName>
    </submittedName>
</protein>
<gene>
    <name evidence="7" type="ORF">BYL167_LOCUS42241</name>
    <name evidence="8" type="ORF">BYL167_LOCUS45793</name>
    <name evidence="9" type="ORF">GIL414_LOCUS48239</name>
    <name evidence="5" type="ORF">SMN809_LOCUS37503</name>
    <name evidence="6" type="ORF">SMN809_LOCUS37886</name>
</gene>